<proteinExistence type="predicted"/>
<dbReference type="EMBL" id="NHYD01000434">
    <property type="protein sequence ID" value="PPQ94191.1"/>
    <property type="molecule type" value="Genomic_DNA"/>
</dbReference>
<comment type="caution">
    <text evidence="2">The sequence shown here is derived from an EMBL/GenBank/DDBJ whole genome shotgun (WGS) entry which is preliminary data.</text>
</comment>
<protein>
    <submittedName>
        <fullName evidence="2">Uncharacterized protein</fullName>
    </submittedName>
</protein>
<organism evidence="2 3">
    <name type="scientific">Psilocybe cyanescens</name>
    <dbReference type="NCBI Taxonomy" id="93625"/>
    <lineage>
        <taxon>Eukaryota</taxon>
        <taxon>Fungi</taxon>
        <taxon>Dikarya</taxon>
        <taxon>Basidiomycota</taxon>
        <taxon>Agaricomycotina</taxon>
        <taxon>Agaricomycetes</taxon>
        <taxon>Agaricomycetidae</taxon>
        <taxon>Agaricales</taxon>
        <taxon>Agaricineae</taxon>
        <taxon>Strophariaceae</taxon>
        <taxon>Psilocybe</taxon>
    </lineage>
</organism>
<gene>
    <name evidence="2" type="ORF">CVT25_003781</name>
</gene>
<feature type="region of interest" description="Disordered" evidence="1">
    <location>
        <begin position="115"/>
        <end position="137"/>
    </location>
</feature>
<accession>A0A409XU22</accession>
<feature type="compositionally biased region" description="Acidic residues" evidence="1">
    <location>
        <begin position="128"/>
        <end position="137"/>
    </location>
</feature>
<keyword evidence="3" id="KW-1185">Reference proteome</keyword>
<name>A0A409XU22_PSICY</name>
<dbReference type="AlphaFoldDB" id="A0A409XU22"/>
<dbReference type="Proteomes" id="UP000283269">
    <property type="component" value="Unassembled WGS sequence"/>
</dbReference>
<evidence type="ECO:0000313" key="3">
    <source>
        <dbReference type="Proteomes" id="UP000283269"/>
    </source>
</evidence>
<sequence>MSTIQCDSYNDAELKAQIKQATGHLDQIHKLIAEKSFLYSSVYRDAPNKGVYTHCSAWLIQLNANNITLRKLRVLKKDDVRGSTMILNPNLSGSTTLRLSWIWHSVSQCLLPRMNGHNADPSSMPTPGDDEGDLGMEEETDPTTILEFKRVHWLCARAQFQRWDEEKTLVSYEMQWTISYFLNKARSWKSAAACPGLDSAQLPPGVVAYAHWQSDIWHQLAIIADQSYQRSNPNYKSM</sequence>
<evidence type="ECO:0000256" key="1">
    <source>
        <dbReference type="SAM" id="MobiDB-lite"/>
    </source>
</evidence>
<dbReference type="OrthoDB" id="3265433at2759"/>
<reference evidence="2 3" key="1">
    <citation type="journal article" date="2018" name="Evol. Lett.">
        <title>Horizontal gene cluster transfer increased hallucinogenic mushroom diversity.</title>
        <authorList>
            <person name="Reynolds H.T."/>
            <person name="Vijayakumar V."/>
            <person name="Gluck-Thaler E."/>
            <person name="Korotkin H.B."/>
            <person name="Matheny P.B."/>
            <person name="Slot J.C."/>
        </authorList>
    </citation>
    <scope>NUCLEOTIDE SEQUENCE [LARGE SCALE GENOMIC DNA]</scope>
    <source>
        <strain evidence="2 3">2631</strain>
    </source>
</reference>
<evidence type="ECO:0000313" key="2">
    <source>
        <dbReference type="EMBL" id="PPQ94191.1"/>
    </source>
</evidence>
<dbReference type="InParanoid" id="A0A409XU22"/>